<dbReference type="InterPro" id="IPR011010">
    <property type="entry name" value="DNA_brk_join_enz"/>
</dbReference>
<dbReference type="EMBL" id="AJAQ01000009">
    <property type="protein sequence ID" value="EOH96000.1"/>
    <property type="molecule type" value="Genomic_DNA"/>
</dbReference>
<dbReference type="RefSeq" id="WP_010755494.1">
    <property type="nucleotide sequence ID" value="NZ_ASWD01000001.1"/>
</dbReference>
<evidence type="ECO:0000313" key="9">
    <source>
        <dbReference type="EMBL" id="EOH94193.1"/>
    </source>
</evidence>
<evidence type="ECO:0000313" key="10">
    <source>
        <dbReference type="EMBL" id="EOH94946.1"/>
    </source>
</evidence>
<evidence type="ECO:0000313" key="6">
    <source>
        <dbReference type="EMBL" id="EOH91140.1"/>
    </source>
</evidence>
<dbReference type="GO" id="GO:0006310">
    <property type="term" value="P:DNA recombination"/>
    <property type="evidence" value="ECO:0007669"/>
    <property type="project" value="UniProtKB-KW"/>
</dbReference>
<dbReference type="EMBL" id="AJAQ01000035">
    <property type="protein sequence ID" value="EOH91140.1"/>
    <property type="molecule type" value="Genomic_DNA"/>
</dbReference>
<protein>
    <recommendedName>
        <fullName evidence="4">Tyr recombinase domain-containing protein</fullName>
    </recommendedName>
</protein>
<dbReference type="GO" id="GO:0003677">
    <property type="term" value="F:DNA binding"/>
    <property type="evidence" value="ECO:0007669"/>
    <property type="project" value="UniProtKB-KW"/>
</dbReference>
<dbReference type="EMBL" id="AJAQ01000017">
    <property type="protein sequence ID" value="EOH93523.1"/>
    <property type="molecule type" value="Genomic_DNA"/>
</dbReference>
<comment type="caution">
    <text evidence="5">The sequence shown here is derived from an EMBL/GenBank/DDBJ whole genome shotgun (WGS) entry which is preliminary data.</text>
</comment>
<dbReference type="Proteomes" id="UP000013782">
    <property type="component" value="Unassembled WGS sequence"/>
</dbReference>
<dbReference type="InterPro" id="IPR002104">
    <property type="entry name" value="Integrase_catalytic"/>
</dbReference>
<evidence type="ECO:0000256" key="3">
    <source>
        <dbReference type="ARBA" id="ARBA00023172"/>
    </source>
</evidence>
<dbReference type="PANTHER" id="PTHR30349">
    <property type="entry name" value="PHAGE INTEGRASE-RELATED"/>
    <property type="match status" value="1"/>
</dbReference>
<evidence type="ECO:0000259" key="4">
    <source>
        <dbReference type="PROSITE" id="PS51898"/>
    </source>
</evidence>
<evidence type="ECO:0000313" key="12">
    <source>
        <dbReference type="EMBL" id="EOH96000.1"/>
    </source>
</evidence>
<dbReference type="EMBL" id="AJAQ01000014">
    <property type="protein sequence ID" value="EOH94946.1"/>
    <property type="molecule type" value="Genomic_DNA"/>
</dbReference>
<evidence type="ECO:0000313" key="11">
    <source>
        <dbReference type="EMBL" id="EOH95402.1"/>
    </source>
</evidence>
<proteinExistence type="inferred from homology"/>
<evidence type="ECO:0000313" key="8">
    <source>
        <dbReference type="EMBL" id="EOH93523.1"/>
    </source>
</evidence>
<keyword evidence="14" id="KW-1185">Reference proteome</keyword>
<dbReference type="Pfam" id="PF00589">
    <property type="entry name" value="Phage_integrase"/>
    <property type="match status" value="1"/>
</dbReference>
<organism evidence="5 14">
    <name type="scientific">Enterococcus pallens ATCC BAA-351</name>
    <dbReference type="NCBI Taxonomy" id="1158607"/>
    <lineage>
        <taxon>Bacteria</taxon>
        <taxon>Bacillati</taxon>
        <taxon>Bacillota</taxon>
        <taxon>Bacilli</taxon>
        <taxon>Lactobacillales</taxon>
        <taxon>Enterococcaceae</taxon>
        <taxon>Enterococcus</taxon>
    </lineage>
</organism>
<comment type="similarity">
    <text evidence="1">Belongs to the 'phage' integrase family.</text>
</comment>
<keyword evidence="2" id="KW-0238">DNA-binding</keyword>
<gene>
    <name evidence="13" type="ORF">UAU_00430</name>
    <name evidence="12" type="ORF">UAU_01095</name>
    <name evidence="11" type="ORF">UAU_01364</name>
    <name evidence="10" type="ORF">UAU_01868</name>
    <name evidence="9" type="ORF">UAU_01928</name>
    <name evidence="8" type="ORF">UAU_02644</name>
    <name evidence="7" type="ORF">UAU_02717</name>
    <name evidence="6" type="ORF">UAU_03679</name>
    <name evidence="5" type="ORF">UAU_04842</name>
</gene>
<name>R2PTV6_9ENTE</name>
<evidence type="ECO:0000313" key="14">
    <source>
        <dbReference type="Proteomes" id="UP000013782"/>
    </source>
</evidence>
<evidence type="ECO:0000256" key="1">
    <source>
        <dbReference type="ARBA" id="ARBA00008857"/>
    </source>
</evidence>
<dbReference type="EMBL" id="AJAQ01000011">
    <property type="protein sequence ID" value="EOH95402.1"/>
    <property type="molecule type" value="Genomic_DNA"/>
</dbReference>
<dbReference type="EMBL" id="AJAQ01000015">
    <property type="protein sequence ID" value="EOH94193.1"/>
    <property type="molecule type" value="Genomic_DNA"/>
</dbReference>
<dbReference type="InterPro" id="IPR050090">
    <property type="entry name" value="Tyrosine_recombinase_XerCD"/>
</dbReference>
<dbReference type="GO" id="GO:0015074">
    <property type="term" value="P:DNA integration"/>
    <property type="evidence" value="ECO:0007669"/>
    <property type="project" value="InterPro"/>
</dbReference>
<dbReference type="EMBL" id="AJAQ01000001">
    <property type="protein sequence ID" value="EOH97762.1"/>
    <property type="molecule type" value="Genomic_DNA"/>
</dbReference>
<dbReference type="OrthoDB" id="9766545at2"/>
<feature type="domain" description="Tyr recombinase" evidence="4">
    <location>
        <begin position="111"/>
        <end position="311"/>
    </location>
</feature>
<dbReference type="HOGENOM" id="CLU_027562_10_1_9"/>
<dbReference type="PROSITE" id="PS51898">
    <property type="entry name" value="TYR_RECOMBINASE"/>
    <property type="match status" value="1"/>
</dbReference>
<dbReference type="eggNOG" id="COG4974">
    <property type="taxonomic scope" value="Bacteria"/>
</dbReference>
<evidence type="ECO:0000313" key="5">
    <source>
        <dbReference type="EMBL" id="EOH87987.1"/>
    </source>
</evidence>
<dbReference type="SUPFAM" id="SSF56349">
    <property type="entry name" value="DNA breaking-rejoining enzymes"/>
    <property type="match status" value="1"/>
</dbReference>
<reference evidence="5 14" key="1">
    <citation type="submission" date="2013-02" db="EMBL/GenBank/DDBJ databases">
        <title>The Genome Sequence of Enterococcus pallens BAA-351.</title>
        <authorList>
            <consortium name="The Broad Institute Genome Sequencing Platform"/>
            <consortium name="The Broad Institute Genome Sequencing Center for Infectious Disease"/>
            <person name="Earl A.M."/>
            <person name="Gilmore M.S."/>
            <person name="Lebreton F."/>
            <person name="Walker B."/>
            <person name="Young S.K."/>
            <person name="Zeng Q."/>
            <person name="Gargeya S."/>
            <person name="Fitzgerald M."/>
            <person name="Haas B."/>
            <person name="Abouelleil A."/>
            <person name="Alvarado L."/>
            <person name="Arachchi H.M."/>
            <person name="Berlin A.M."/>
            <person name="Chapman S.B."/>
            <person name="Dewar J."/>
            <person name="Goldberg J."/>
            <person name="Griggs A."/>
            <person name="Gujja S."/>
            <person name="Hansen M."/>
            <person name="Howarth C."/>
            <person name="Imamovic A."/>
            <person name="Larimer J."/>
            <person name="McCowan C."/>
            <person name="Murphy C."/>
            <person name="Neiman D."/>
            <person name="Pearson M."/>
            <person name="Priest M."/>
            <person name="Roberts A."/>
            <person name="Saif S."/>
            <person name="Shea T."/>
            <person name="Sisk P."/>
            <person name="Sykes S."/>
            <person name="Wortman J."/>
            <person name="Nusbaum C."/>
            <person name="Birren B."/>
        </authorList>
    </citation>
    <scope>NUCLEOTIDE SEQUENCE [LARGE SCALE GENOMIC DNA]</scope>
    <source>
        <strain evidence="5 14">ATCC BAA-351</strain>
    </source>
</reference>
<accession>R2PTV6</accession>
<dbReference type="PATRIC" id="fig|1158607.3.peg.1093"/>
<dbReference type="PANTHER" id="PTHR30349:SF41">
    <property type="entry name" value="INTEGRASE_RECOMBINASE PROTEIN MJ0367-RELATED"/>
    <property type="match status" value="1"/>
</dbReference>
<dbReference type="Gene3D" id="1.10.443.10">
    <property type="entry name" value="Intergrase catalytic core"/>
    <property type="match status" value="1"/>
</dbReference>
<keyword evidence="3" id="KW-0233">DNA recombination</keyword>
<evidence type="ECO:0000313" key="7">
    <source>
        <dbReference type="EMBL" id="EOH93075.1"/>
    </source>
</evidence>
<dbReference type="STRING" id="160454.RV10_GL005103"/>
<evidence type="ECO:0000313" key="13">
    <source>
        <dbReference type="EMBL" id="EOH97762.1"/>
    </source>
</evidence>
<dbReference type="InterPro" id="IPR013762">
    <property type="entry name" value="Integrase-like_cat_sf"/>
</dbReference>
<dbReference type="AlphaFoldDB" id="R2PTV6"/>
<dbReference type="EMBL" id="AJAQ01000018">
    <property type="protein sequence ID" value="EOH93075.1"/>
    <property type="molecule type" value="Genomic_DNA"/>
</dbReference>
<evidence type="ECO:0000256" key="2">
    <source>
        <dbReference type="ARBA" id="ARBA00023125"/>
    </source>
</evidence>
<sequence>MSFYNYKFAEPYNEPFERVIQYKRGIGYDYGDCYVGFYRRIAKFLSQFKPTKPIITQEMYEKWCEQTDNEGKVYHNMRIKVLCDICHILTDMGYPNIYIDPFEPRYLKSSFVPYIFTHEEIIRLFDNLKKIVNQKDYSNDAFTLLFILYYSCGLRRSEGLHLRKKHCKVDQGIIEIIDSKNHISRIIPLSDSVHAQLQSYMTSYSSHLEPNQFIFHHPNSYDEHYSIGSLYRRYRKLLVDSYIPYRQGGNLPRIHDLRHTFAIHALEKAEKEGIDLYAALPLLSVYLGHEHLTQTENYLRLTVQQHKNVSTKVKKYIGNLFYQGEED</sequence>
<dbReference type="EMBL" id="AJAQ01000046">
    <property type="protein sequence ID" value="EOH87987.1"/>
    <property type="molecule type" value="Genomic_DNA"/>
</dbReference>